<dbReference type="Pfam" id="PF09673">
    <property type="entry name" value="TrbC_Ftype"/>
    <property type="match status" value="1"/>
</dbReference>
<evidence type="ECO:0000256" key="1">
    <source>
        <dbReference type="SAM" id="SignalP"/>
    </source>
</evidence>
<proteinExistence type="predicted"/>
<evidence type="ECO:0000313" key="3">
    <source>
        <dbReference type="Proteomes" id="UP000031057"/>
    </source>
</evidence>
<dbReference type="NCBIfam" id="TIGR02742">
    <property type="entry name" value="TrbC_Ftype"/>
    <property type="match status" value="1"/>
</dbReference>
<sequence length="250" mass="26465">MNKHLLLLPVGLAVTLGGLALAQSAPEGIDLEAIRERAAEHADDAQALSNHVRQRAEALTEDAQAIQGEAQANRAAYADSIKAIETDAVLDFDAMIAGQAAAEKASLGGTPRFIAFASLSMPPEALKALVHDMTRAGGVTVLRGFPQGNSEAFKKRLAAIWSNRDAAGSLGIDPRLFRAFNIEAAPSFVMLSTEFSPCDGFDCTSEVPPHDRIAGNISVGEVLETFASGKGPGAELARLHLRQLSREERP</sequence>
<name>A0A0B1ZQG6_9SPHN</name>
<gene>
    <name evidence="2" type="ORF">LK12_03575</name>
</gene>
<comment type="caution">
    <text evidence="2">The sequence shown here is derived from an EMBL/GenBank/DDBJ whole genome shotgun (WGS) entry which is preliminary data.</text>
</comment>
<dbReference type="AlphaFoldDB" id="A0A0B1ZQG6"/>
<feature type="signal peptide" evidence="1">
    <location>
        <begin position="1"/>
        <end position="22"/>
    </location>
</feature>
<dbReference type="InterPro" id="IPR014113">
    <property type="entry name" value="T4SS_TrbC_subgr"/>
</dbReference>
<reference evidence="2 3" key="1">
    <citation type="submission" date="2014-10" db="EMBL/GenBank/DDBJ databases">
        <title>Genome sequence of Novosphingobium malaysiense MUSC 273(T).</title>
        <authorList>
            <person name="Lee L.-H."/>
        </authorList>
    </citation>
    <scope>NUCLEOTIDE SEQUENCE [LARGE SCALE GENOMIC DNA]</scope>
    <source>
        <strain evidence="2 3">MUSC 273</strain>
    </source>
</reference>
<evidence type="ECO:0000313" key="2">
    <source>
        <dbReference type="EMBL" id="KHK93380.1"/>
    </source>
</evidence>
<dbReference type="STRING" id="1348853.LK12_03575"/>
<dbReference type="OrthoDB" id="7846052at2"/>
<dbReference type="InterPro" id="IPR019106">
    <property type="entry name" value="T4SS_TrbC"/>
</dbReference>
<protein>
    <submittedName>
        <fullName evidence="2">Conjugal transfer protein TrbC</fullName>
    </submittedName>
</protein>
<organism evidence="2 3">
    <name type="scientific">Novosphingobium malaysiense</name>
    <dbReference type="NCBI Taxonomy" id="1348853"/>
    <lineage>
        <taxon>Bacteria</taxon>
        <taxon>Pseudomonadati</taxon>
        <taxon>Pseudomonadota</taxon>
        <taxon>Alphaproteobacteria</taxon>
        <taxon>Sphingomonadales</taxon>
        <taxon>Sphingomonadaceae</taxon>
        <taxon>Novosphingobium</taxon>
    </lineage>
</organism>
<dbReference type="RefSeq" id="WP_039279361.1">
    <property type="nucleotide sequence ID" value="NZ_JTDI01000001.1"/>
</dbReference>
<dbReference type="Proteomes" id="UP000031057">
    <property type="component" value="Unassembled WGS sequence"/>
</dbReference>
<dbReference type="EMBL" id="JTDI01000001">
    <property type="protein sequence ID" value="KHK93380.1"/>
    <property type="molecule type" value="Genomic_DNA"/>
</dbReference>
<feature type="chain" id="PRO_5002084857" evidence="1">
    <location>
        <begin position="23"/>
        <end position="250"/>
    </location>
</feature>
<keyword evidence="3" id="KW-1185">Reference proteome</keyword>
<keyword evidence="1" id="KW-0732">Signal</keyword>
<accession>A0A0B1ZQG6</accession>